<keyword evidence="3" id="KW-0479">Metal-binding</keyword>
<dbReference type="PANTHER" id="PTHR12318:SF0">
    <property type="entry name" value="ACYL-COENZYME A DIPHOSPHATASE NUDT19"/>
    <property type="match status" value="1"/>
</dbReference>
<dbReference type="RefSeq" id="WP_039350647.1">
    <property type="nucleotide sequence ID" value="NZ_PGEZ01000001.1"/>
</dbReference>
<dbReference type="PANTHER" id="PTHR12318">
    <property type="entry name" value="TESTOSTERONE-REGULATED PROTEIN RP2"/>
    <property type="match status" value="1"/>
</dbReference>
<evidence type="ECO:0000259" key="7">
    <source>
        <dbReference type="PROSITE" id="PS51462"/>
    </source>
</evidence>
<comment type="cofactor">
    <cofactor evidence="2">
        <name>Mg(2+)</name>
        <dbReference type="ChEBI" id="CHEBI:18420"/>
    </cofactor>
</comment>
<dbReference type="InterPro" id="IPR015797">
    <property type="entry name" value="NUDIX_hydrolase-like_dom_sf"/>
</dbReference>
<dbReference type="InterPro" id="IPR039121">
    <property type="entry name" value="NUDT19"/>
</dbReference>
<evidence type="ECO:0000313" key="8">
    <source>
        <dbReference type="EMBL" id="PJJ57397.1"/>
    </source>
</evidence>
<feature type="domain" description="Nudix hydrolase" evidence="7">
    <location>
        <begin position="22"/>
        <end position="226"/>
    </location>
</feature>
<gene>
    <name evidence="8" type="ORF">CLV56_1625</name>
</gene>
<dbReference type="PROSITE" id="PS51462">
    <property type="entry name" value="NUDIX"/>
    <property type="match status" value="1"/>
</dbReference>
<keyword evidence="9" id="KW-1185">Reference proteome</keyword>
<reference evidence="8 9" key="1">
    <citation type="submission" date="2017-11" db="EMBL/GenBank/DDBJ databases">
        <title>Genomic Encyclopedia of Archaeal and Bacterial Type Strains, Phase II (KMG-II): From Individual Species to Whole Genera.</title>
        <authorList>
            <person name="Goeker M."/>
        </authorList>
    </citation>
    <scope>NUCLEOTIDE SEQUENCE [LARGE SCALE GENOMIC DNA]</scope>
    <source>
        <strain evidence="8 9">DSM 27763</strain>
    </source>
</reference>
<keyword evidence="5" id="KW-0460">Magnesium</keyword>
<dbReference type="EMBL" id="PGEZ01000001">
    <property type="protein sequence ID" value="PJJ57397.1"/>
    <property type="molecule type" value="Genomic_DNA"/>
</dbReference>
<dbReference type="Proteomes" id="UP000230842">
    <property type="component" value="Unassembled WGS sequence"/>
</dbReference>
<evidence type="ECO:0000256" key="1">
    <source>
        <dbReference type="ARBA" id="ARBA00001936"/>
    </source>
</evidence>
<evidence type="ECO:0000256" key="4">
    <source>
        <dbReference type="ARBA" id="ARBA00022801"/>
    </source>
</evidence>
<dbReference type="AlphaFoldDB" id="A0A0B2BJD8"/>
<keyword evidence="4" id="KW-0378">Hydrolase</keyword>
<dbReference type="GO" id="GO:0016818">
    <property type="term" value="F:hydrolase activity, acting on acid anhydrides, in phosphorus-containing anhydrides"/>
    <property type="evidence" value="ECO:0007669"/>
    <property type="project" value="InterPro"/>
</dbReference>
<evidence type="ECO:0000313" key="9">
    <source>
        <dbReference type="Proteomes" id="UP000230842"/>
    </source>
</evidence>
<evidence type="ECO:0000256" key="6">
    <source>
        <dbReference type="ARBA" id="ARBA00023211"/>
    </source>
</evidence>
<evidence type="ECO:0000256" key="5">
    <source>
        <dbReference type="ARBA" id="ARBA00022842"/>
    </source>
</evidence>
<dbReference type="GO" id="GO:0046872">
    <property type="term" value="F:metal ion binding"/>
    <property type="evidence" value="ECO:0007669"/>
    <property type="project" value="UniProtKB-KW"/>
</dbReference>
<sequence length="270" mass="28800">MRVPLPTSLLEHVGRDVESAAPARDAATVVLLRDGTDGVEAYLLRRQQSMRFAAGMYVFPGGAVDPRDSDADLAWAGPAPAIWAERFGCSEELARALVCAAVRETFEEAGVLLAGPDAGSVVDDASAPDWQADRAALEAHDISLAEVLTRRSLVLRTDLLAAWTHWITPTFEPRRFDTRFFVAVLPEGQRVGTLPGEADHASWMPLGAALASVDAGEMGMLPPTAVTCRDLAGLEHAAEALTAAADRTIAPVVPRLVVIDGNPYLETELP</sequence>
<accession>A0A0B2BJD8</accession>
<name>A0A0B2BJD8_9ACTN</name>
<dbReference type="Gene3D" id="3.90.79.10">
    <property type="entry name" value="Nucleoside Triphosphate Pyrophosphohydrolase"/>
    <property type="match status" value="1"/>
</dbReference>
<proteinExistence type="predicted"/>
<dbReference type="SUPFAM" id="SSF55811">
    <property type="entry name" value="Nudix"/>
    <property type="match status" value="1"/>
</dbReference>
<evidence type="ECO:0000256" key="2">
    <source>
        <dbReference type="ARBA" id="ARBA00001946"/>
    </source>
</evidence>
<evidence type="ECO:0000256" key="3">
    <source>
        <dbReference type="ARBA" id="ARBA00022723"/>
    </source>
</evidence>
<keyword evidence="6" id="KW-0464">Manganese</keyword>
<comment type="caution">
    <text evidence="8">The sequence shown here is derived from an EMBL/GenBank/DDBJ whole genome shotgun (WGS) entry which is preliminary data.</text>
</comment>
<dbReference type="CDD" id="cd18870">
    <property type="entry name" value="NUDIX_AcylCoAdiphos_Nudt19"/>
    <property type="match status" value="1"/>
</dbReference>
<comment type="cofactor">
    <cofactor evidence="1">
        <name>Mn(2+)</name>
        <dbReference type="ChEBI" id="CHEBI:29035"/>
    </cofactor>
</comment>
<organism evidence="8 9">
    <name type="scientific">Mumia flava</name>
    <dbReference type="NCBI Taxonomy" id="1348852"/>
    <lineage>
        <taxon>Bacteria</taxon>
        <taxon>Bacillati</taxon>
        <taxon>Actinomycetota</taxon>
        <taxon>Actinomycetes</taxon>
        <taxon>Propionibacteriales</taxon>
        <taxon>Nocardioidaceae</taxon>
        <taxon>Mumia</taxon>
    </lineage>
</organism>
<protein>
    <recommendedName>
        <fullName evidence="7">Nudix hydrolase domain-containing protein</fullName>
    </recommendedName>
</protein>
<dbReference type="InterPro" id="IPR000086">
    <property type="entry name" value="NUDIX_hydrolase_dom"/>
</dbReference>